<dbReference type="AlphaFoldDB" id="A0A7J7GT36"/>
<evidence type="ECO:0000313" key="1">
    <source>
        <dbReference type="EMBL" id="KAF5943345.1"/>
    </source>
</evidence>
<dbReference type="EMBL" id="JACBKZ010000008">
    <property type="protein sequence ID" value="KAF5943345.1"/>
    <property type="molecule type" value="Genomic_DNA"/>
</dbReference>
<sequence length="63" mass="7624">MFCHFYNFISTKQKRYKYIDEDIIHVRNHTCWRRLERRPKSWASAAVAAFPSAQKKNKNPSHN</sequence>
<gene>
    <name evidence="1" type="ORF">HYC85_017422</name>
</gene>
<reference evidence="2" key="1">
    <citation type="journal article" date="2020" name="Nat. Commun.">
        <title>Genome assembly of wild tea tree DASZ reveals pedigree and selection history of tea varieties.</title>
        <authorList>
            <person name="Zhang W."/>
            <person name="Zhang Y."/>
            <person name="Qiu H."/>
            <person name="Guo Y."/>
            <person name="Wan H."/>
            <person name="Zhang X."/>
            <person name="Scossa F."/>
            <person name="Alseekh S."/>
            <person name="Zhang Q."/>
            <person name="Wang P."/>
            <person name="Xu L."/>
            <person name="Schmidt M.H."/>
            <person name="Jia X."/>
            <person name="Li D."/>
            <person name="Zhu A."/>
            <person name="Guo F."/>
            <person name="Chen W."/>
            <person name="Ni D."/>
            <person name="Usadel B."/>
            <person name="Fernie A.R."/>
            <person name="Wen W."/>
        </authorList>
    </citation>
    <scope>NUCLEOTIDE SEQUENCE [LARGE SCALE GENOMIC DNA]</scope>
    <source>
        <strain evidence="2">cv. G240</strain>
    </source>
</reference>
<name>A0A7J7GT36_CAMSI</name>
<dbReference type="Proteomes" id="UP000593564">
    <property type="component" value="Unassembled WGS sequence"/>
</dbReference>
<keyword evidence="2" id="KW-1185">Reference proteome</keyword>
<accession>A0A7J7GT36</accession>
<proteinExistence type="predicted"/>
<comment type="caution">
    <text evidence="1">The sequence shown here is derived from an EMBL/GenBank/DDBJ whole genome shotgun (WGS) entry which is preliminary data.</text>
</comment>
<organism evidence="1 2">
    <name type="scientific">Camellia sinensis</name>
    <name type="common">Tea plant</name>
    <name type="synonym">Thea sinensis</name>
    <dbReference type="NCBI Taxonomy" id="4442"/>
    <lineage>
        <taxon>Eukaryota</taxon>
        <taxon>Viridiplantae</taxon>
        <taxon>Streptophyta</taxon>
        <taxon>Embryophyta</taxon>
        <taxon>Tracheophyta</taxon>
        <taxon>Spermatophyta</taxon>
        <taxon>Magnoliopsida</taxon>
        <taxon>eudicotyledons</taxon>
        <taxon>Gunneridae</taxon>
        <taxon>Pentapetalae</taxon>
        <taxon>asterids</taxon>
        <taxon>Ericales</taxon>
        <taxon>Theaceae</taxon>
        <taxon>Camellia</taxon>
    </lineage>
</organism>
<evidence type="ECO:0000313" key="2">
    <source>
        <dbReference type="Proteomes" id="UP000593564"/>
    </source>
</evidence>
<protein>
    <submittedName>
        <fullName evidence="1">Uncharacterized protein</fullName>
    </submittedName>
</protein>
<reference evidence="1 2" key="2">
    <citation type="submission" date="2020-07" db="EMBL/GenBank/DDBJ databases">
        <title>Genome assembly of wild tea tree DASZ reveals pedigree and selection history of tea varieties.</title>
        <authorList>
            <person name="Zhang W."/>
        </authorList>
    </citation>
    <scope>NUCLEOTIDE SEQUENCE [LARGE SCALE GENOMIC DNA]</scope>
    <source>
        <strain evidence="2">cv. G240</strain>
        <tissue evidence="1">Leaf</tissue>
    </source>
</reference>